<feature type="compositionally biased region" description="Polar residues" evidence="1">
    <location>
        <begin position="73"/>
        <end position="84"/>
    </location>
</feature>
<evidence type="ECO:0000256" key="1">
    <source>
        <dbReference type="SAM" id="MobiDB-lite"/>
    </source>
</evidence>
<gene>
    <name evidence="2" type="ORF">EYF80_003208</name>
</gene>
<protein>
    <submittedName>
        <fullName evidence="2">Uncharacterized protein</fullName>
    </submittedName>
</protein>
<feature type="region of interest" description="Disordered" evidence="1">
    <location>
        <begin position="54"/>
        <end position="84"/>
    </location>
</feature>
<organism evidence="2 3">
    <name type="scientific">Liparis tanakae</name>
    <name type="common">Tanaka's snailfish</name>
    <dbReference type="NCBI Taxonomy" id="230148"/>
    <lineage>
        <taxon>Eukaryota</taxon>
        <taxon>Metazoa</taxon>
        <taxon>Chordata</taxon>
        <taxon>Craniata</taxon>
        <taxon>Vertebrata</taxon>
        <taxon>Euteleostomi</taxon>
        <taxon>Actinopterygii</taxon>
        <taxon>Neopterygii</taxon>
        <taxon>Teleostei</taxon>
        <taxon>Neoteleostei</taxon>
        <taxon>Acanthomorphata</taxon>
        <taxon>Eupercaria</taxon>
        <taxon>Perciformes</taxon>
        <taxon>Cottioidei</taxon>
        <taxon>Cottales</taxon>
        <taxon>Liparidae</taxon>
        <taxon>Liparis</taxon>
    </lineage>
</organism>
<dbReference type="AlphaFoldDB" id="A0A4Z2J9S8"/>
<reference evidence="2 3" key="1">
    <citation type="submission" date="2019-03" db="EMBL/GenBank/DDBJ databases">
        <title>First draft genome of Liparis tanakae, snailfish: a comprehensive survey of snailfish specific genes.</title>
        <authorList>
            <person name="Kim W."/>
            <person name="Song I."/>
            <person name="Jeong J.-H."/>
            <person name="Kim D."/>
            <person name="Kim S."/>
            <person name="Ryu S."/>
            <person name="Song J.Y."/>
            <person name="Lee S.K."/>
        </authorList>
    </citation>
    <scope>NUCLEOTIDE SEQUENCE [LARGE SCALE GENOMIC DNA]</scope>
    <source>
        <tissue evidence="2">Muscle</tissue>
    </source>
</reference>
<accession>A0A4Z2J9S8</accession>
<proteinExistence type="predicted"/>
<sequence length="84" mass="9819">MEGWRKLMAEERAVTETLLMMYRWPILNEASQRLAEYIFVARAVPAERVRKKRKATWKPNQSTMPPARALNVSFPSTSRVARKL</sequence>
<evidence type="ECO:0000313" key="2">
    <source>
        <dbReference type="EMBL" id="TNN86438.1"/>
    </source>
</evidence>
<evidence type="ECO:0000313" key="3">
    <source>
        <dbReference type="Proteomes" id="UP000314294"/>
    </source>
</evidence>
<keyword evidence="3" id="KW-1185">Reference proteome</keyword>
<dbReference type="EMBL" id="SRLO01000015">
    <property type="protein sequence ID" value="TNN86438.1"/>
    <property type="molecule type" value="Genomic_DNA"/>
</dbReference>
<name>A0A4Z2J9S8_9TELE</name>
<dbReference type="Proteomes" id="UP000314294">
    <property type="component" value="Unassembled WGS sequence"/>
</dbReference>
<comment type="caution">
    <text evidence="2">The sequence shown here is derived from an EMBL/GenBank/DDBJ whole genome shotgun (WGS) entry which is preliminary data.</text>
</comment>